<protein>
    <recommendedName>
        <fullName evidence="4">Lipoprotein</fullName>
    </recommendedName>
</protein>
<dbReference type="PROSITE" id="PS51257">
    <property type="entry name" value="PROKAR_LIPOPROTEIN"/>
    <property type="match status" value="1"/>
</dbReference>
<evidence type="ECO:0000313" key="2">
    <source>
        <dbReference type="EMBL" id="GAA2471321.1"/>
    </source>
</evidence>
<dbReference type="EMBL" id="BAAATA010000002">
    <property type="protein sequence ID" value="GAA2471321.1"/>
    <property type="molecule type" value="Genomic_DNA"/>
</dbReference>
<dbReference type="Proteomes" id="UP001501358">
    <property type="component" value="Unassembled WGS sequence"/>
</dbReference>
<organism evidence="2 3">
    <name type="scientific">Streptomyces thermolineatus</name>
    <dbReference type="NCBI Taxonomy" id="44033"/>
    <lineage>
        <taxon>Bacteria</taxon>
        <taxon>Bacillati</taxon>
        <taxon>Actinomycetota</taxon>
        <taxon>Actinomycetes</taxon>
        <taxon>Kitasatosporales</taxon>
        <taxon>Streptomycetaceae</taxon>
        <taxon>Streptomyces</taxon>
    </lineage>
</organism>
<dbReference type="RefSeq" id="WP_344381323.1">
    <property type="nucleotide sequence ID" value="NZ_BAAATA010000002.1"/>
</dbReference>
<evidence type="ECO:0000313" key="3">
    <source>
        <dbReference type="Proteomes" id="UP001501358"/>
    </source>
</evidence>
<evidence type="ECO:0000256" key="1">
    <source>
        <dbReference type="SAM" id="SignalP"/>
    </source>
</evidence>
<keyword evidence="1" id="KW-0732">Signal</keyword>
<accession>A0ABN3KXL0</accession>
<proteinExistence type="predicted"/>
<keyword evidence="3" id="KW-1185">Reference proteome</keyword>
<feature type="signal peptide" evidence="1">
    <location>
        <begin position="1"/>
        <end position="25"/>
    </location>
</feature>
<reference evidence="2 3" key="1">
    <citation type="journal article" date="2019" name="Int. J. Syst. Evol. Microbiol.">
        <title>The Global Catalogue of Microorganisms (GCM) 10K type strain sequencing project: providing services to taxonomists for standard genome sequencing and annotation.</title>
        <authorList>
            <consortium name="The Broad Institute Genomics Platform"/>
            <consortium name="The Broad Institute Genome Sequencing Center for Infectious Disease"/>
            <person name="Wu L."/>
            <person name="Ma J."/>
        </authorList>
    </citation>
    <scope>NUCLEOTIDE SEQUENCE [LARGE SCALE GENOMIC DNA]</scope>
    <source>
        <strain evidence="2 3">JCM 6307</strain>
    </source>
</reference>
<evidence type="ECO:0008006" key="4">
    <source>
        <dbReference type="Google" id="ProtNLM"/>
    </source>
</evidence>
<comment type="caution">
    <text evidence="2">The sequence shown here is derived from an EMBL/GenBank/DDBJ whole genome shotgun (WGS) entry which is preliminary data.</text>
</comment>
<sequence>MTTSPRARSVAAAVLACLLGAVVLAGCGEEPPDPDAGTNGVAKLTPKKIEAKTRSAASGAEAVRLAGTVISKGKKYRMDMRLTEDGGVGEMTLRGHTFELLRIGEQLYLKADESFYLDGEAGEDSTSEKAARKLAGKYVKVSSDDPAYRRFSGFTHKDVLLGDLFVLDGRLAVGKRGTVNGTKTVELAADGGHGGALAVSLQGKPYPLRYERAGDAGVLTLSDWNEPFTLKAPEEKQVLDYGEEITGAS</sequence>
<gene>
    <name evidence="2" type="ORF">GCM10010406_03650</name>
</gene>
<name>A0ABN3KXL0_9ACTN</name>
<feature type="chain" id="PRO_5047082091" description="Lipoprotein" evidence="1">
    <location>
        <begin position="26"/>
        <end position="249"/>
    </location>
</feature>